<dbReference type="InterPro" id="IPR003591">
    <property type="entry name" value="Leu-rich_rpt_typical-subtyp"/>
</dbReference>
<dbReference type="PANTHER" id="PTHR45973:SF35">
    <property type="entry name" value="LEUCINE-RICH REPEAT-CONTAINING PROTEIN 43"/>
    <property type="match status" value="1"/>
</dbReference>
<evidence type="ECO:0000313" key="5">
    <source>
        <dbReference type="Proteomes" id="UP001527925"/>
    </source>
</evidence>
<gene>
    <name evidence="4" type="ORF">HK105_203609</name>
</gene>
<name>A0ABR4NBD5_9FUNG</name>
<dbReference type="InterPro" id="IPR032675">
    <property type="entry name" value="LRR_dom_sf"/>
</dbReference>
<dbReference type="EMBL" id="JADGIZ020000014">
    <property type="protein sequence ID" value="KAL2916830.1"/>
    <property type="molecule type" value="Genomic_DNA"/>
</dbReference>
<dbReference type="PANTHER" id="PTHR45973">
    <property type="entry name" value="PROTEIN PHOSPHATASE 1 REGULATORY SUBUNIT SDS22-RELATED"/>
    <property type="match status" value="1"/>
</dbReference>
<protein>
    <submittedName>
        <fullName evidence="4">Uncharacterized protein</fullName>
    </submittedName>
</protein>
<sequence>MRILFEDTSLTVEARPIRSQFEREASPDRLNLNRKNLYVCPPMAHEDQLRLLNFQNNFISRIENLDNLVNLVFLDMFNNQIESIRGLDELVNLRVLMLSRNRIRRIENLDSLVRLDVLDLHSNQIIAIENISKLLALRVLNLEDNLIERVPTLTGVSNLGELNLKRNKIRYFDRNSHLNQLRRLVLSDNRVATFEDVSAVFEIPGLTELAMDQNKVSEAEPYRTSIVSRCKSIKLLDGRRVLEEERRSAAKIAKKDAEKRREMERRTTQVEERKRCIEHIRQIWDEQMAGHSATSQPHMGDGHATSQEKKSATSPQRSPKRSGKNKPLEGKSAYVELEDSTLRIFGNGVGVLDRSEIASITALHIEMVPFAKIEHAIPKLERFALLNTLDLGPVNLCRLKELNQLSGLKRLRHLSISAENPVTQLSMFRLYTVLLFADTLETLCLAIPDL</sequence>
<accession>A0ABR4NBD5</accession>
<dbReference type="Proteomes" id="UP001527925">
    <property type="component" value="Unassembled WGS sequence"/>
</dbReference>
<keyword evidence="2" id="KW-0677">Repeat</keyword>
<dbReference type="SMART" id="SM00369">
    <property type="entry name" value="LRR_TYP"/>
    <property type="match status" value="4"/>
</dbReference>
<evidence type="ECO:0000313" key="4">
    <source>
        <dbReference type="EMBL" id="KAL2916830.1"/>
    </source>
</evidence>
<dbReference type="SMART" id="SM00365">
    <property type="entry name" value="LRR_SD22"/>
    <property type="match status" value="5"/>
</dbReference>
<dbReference type="Gene3D" id="3.80.10.10">
    <property type="entry name" value="Ribonuclease Inhibitor"/>
    <property type="match status" value="3"/>
</dbReference>
<dbReference type="InterPro" id="IPR050576">
    <property type="entry name" value="Cilia_flagella_integrity"/>
</dbReference>
<organism evidence="4 5">
    <name type="scientific">Polyrhizophydium stewartii</name>
    <dbReference type="NCBI Taxonomy" id="2732419"/>
    <lineage>
        <taxon>Eukaryota</taxon>
        <taxon>Fungi</taxon>
        <taxon>Fungi incertae sedis</taxon>
        <taxon>Chytridiomycota</taxon>
        <taxon>Chytridiomycota incertae sedis</taxon>
        <taxon>Chytridiomycetes</taxon>
        <taxon>Rhizophydiales</taxon>
        <taxon>Rhizophydiales incertae sedis</taxon>
        <taxon>Polyrhizophydium</taxon>
    </lineage>
</organism>
<evidence type="ECO:0000256" key="1">
    <source>
        <dbReference type="ARBA" id="ARBA00022614"/>
    </source>
</evidence>
<dbReference type="SUPFAM" id="SSF52058">
    <property type="entry name" value="L domain-like"/>
    <property type="match status" value="1"/>
</dbReference>
<dbReference type="PROSITE" id="PS51450">
    <property type="entry name" value="LRR"/>
    <property type="match status" value="5"/>
</dbReference>
<feature type="region of interest" description="Disordered" evidence="3">
    <location>
        <begin position="290"/>
        <end position="331"/>
    </location>
</feature>
<dbReference type="InterPro" id="IPR025875">
    <property type="entry name" value="Leu-rich_rpt_4"/>
</dbReference>
<evidence type="ECO:0000256" key="3">
    <source>
        <dbReference type="SAM" id="MobiDB-lite"/>
    </source>
</evidence>
<evidence type="ECO:0000256" key="2">
    <source>
        <dbReference type="ARBA" id="ARBA00022737"/>
    </source>
</evidence>
<reference evidence="4 5" key="1">
    <citation type="submission" date="2023-09" db="EMBL/GenBank/DDBJ databases">
        <title>Pangenome analysis of Batrachochytrium dendrobatidis and related Chytrids.</title>
        <authorList>
            <person name="Yacoub M.N."/>
            <person name="Stajich J.E."/>
            <person name="James T.Y."/>
        </authorList>
    </citation>
    <scope>NUCLEOTIDE SEQUENCE [LARGE SCALE GENOMIC DNA]</scope>
    <source>
        <strain evidence="4 5">JEL0888</strain>
    </source>
</reference>
<keyword evidence="1" id="KW-0433">Leucine-rich repeat</keyword>
<dbReference type="Pfam" id="PF12799">
    <property type="entry name" value="LRR_4"/>
    <property type="match status" value="1"/>
</dbReference>
<comment type="caution">
    <text evidence="4">The sequence shown here is derived from an EMBL/GenBank/DDBJ whole genome shotgun (WGS) entry which is preliminary data.</text>
</comment>
<dbReference type="InterPro" id="IPR001611">
    <property type="entry name" value="Leu-rich_rpt"/>
</dbReference>
<keyword evidence="5" id="KW-1185">Reference proteome</keyword>
<proteinExistence type="predicted"/>
<feature type="region of interest" description="Disordered" evidence="3">
    <location>
        <begin position="246"/>
        <end position="272"/>
    </location>
</feature>
<dbReference type="Pfam" id="PF14580">
    <property type="entry name" value="LRR_9"/>
    <property type="match status" value="1"/>
</dbReference>